<keyword evidence="4" id="KW-1185">Reference proteome</keyword>
<gene>
    <name evidence="3" type="ORF">FNL39_11711</name>
</gene>
<dbReference type="Proteomes" id="UP000798951">
    <property type="component" value="Unassembled WGS sequence"/>
</dbReference>
<evidence type="ECO:0000259" key="2">
    <source>
        <dbReference type="Pfam" id="PF14338"/>
    </source>
</evidence>
<proteinExistence type="predicted"/>
<protein>
    <submittedName>
        <fullName evidence="3">Mrr restriction endonuclease-like protein</fullName>
    </submittedName>
</protein>
<comment type="caution">
    <text evidence="3">The sequence shown here is derived from an EMBL/GenBank/DDBJ whole genome shotgun (WGS) entry which is preliminary data.</text>
</comment>
<sequence length="71" mass="7493">MVRSGETGPAHGELAEVLPSGPRHVDNRIGWALSALYRGKLVDRPARATFLITDAAQGRKKVDAAVSGNSP</sequence>
<evidence type="ECO:0000313" key="4">
    <source>
        <dbReference type="Proteomes" id="UP000798951"/>
    </source>
</evidence>
<evidence type="ECO:0000256" key="1">
    <source>
        <dbReference type="SAM" id="MobiDB-lite"/>
    </source>
</evidence>
<evidence type="ECO:0000313" key="3">
    <source>
        <dbReference type="EMBL" id="KAF0835765.1"/>
    </source>
</evidence>
<dbReference type="RefSeq" id="WP_236573776.1">
    <property type="nucleotide sequence ID" value="NZ_VMSD01000017.1"/>
</dbReference>
<feature type="region of interest" description="Disordered" evidence="1">
    <location>
        <begin position="1"/>
        <end position="21"/>
    </location>
</feature>
<feature type="domain" description="Restriction system protein Mrr-like N-terminal" evidence="2">
    <location>
        <begin position="13"/>
        <end position="57"/>
    </location>
</feature>
<dbReference type="Pfam" id="PF14338">
    <property type="entry name" value="Mrr_N"/>
    <property type="match status" value="1"/>
</dbReference>
<organism evidence="3 4">
    <name type="scientific">Nocardia caishijiensis</name>
    <dbReference type="NCBI Taxonomy" id="184756"/>
    <lineage>
        <taxon>Bacteria</taxon>
        <taxon>Bacillati</taxon>
        <taxon>Actinomycetota</taxon>
        <taxon>Actinomycetes</taxon>
        <taxon>Mycobacteriales</taxon>
        <taxon>Nocardiaceae</taxon>
        <taxon>Nocardia</taxon>
    </lineage>
</organism>
<name>A0ABQ6YES1_9NOCA</name>
<dbReference type="EMBL" id="VMSD01000017">
    <property type="protein sequence ID" value="KAF0835765.1"/>
    <property type="molecule type" value="Genomic_DNA"/>
</dbReference>
<accession>A0ABQ6YES1</accession>
<reference evidence="3 4" key="1">
    <citation type="submission" date="2019-07" db="EMBL/GenBank/DDBJ databases">
        <title>Genomic Encyclopedia of Type Strains, Phase IV (KMG-IV): sequencing the most valuable type-strain genomes for metagenomic binning, comparative biology and taxonomic classification.</title>
        <authorList>
            <person name="Goeker M."/>
        </authorList>
    </citation>
    <scope>NUCLEOTIDE SEQUENCE [LARGE SCALE GENOMIC DNA]</scope>
    <source>
        <strain evidence="3 4">DSM 44831</strain>
    </source>
</reference>
<dbReference type="InterPro" id="IPR025745">
    <property type="entry name" value="Mrr-like_N_dom"/>
</dbReference>